<evidence type="ECO:0000256" key="1">
    <source>
        <dbReference type="SAM" id="MobiDB-lite"/>
    </source>
</evidence>
<accession>A0A8H3Z1N3</accession>
<keyword evidence="3" id="KW-1185">Reference proteome</keyword>
<name>A0A8H3Z1N3_VENIN</name>
<comment type="caution">
    <text evidence="2">The sequence shown here is derived from an EMBL/GenBank/DDBJ whole genome shotgun (WGS) entry which is preliminary data.</text>
</comment>
<gene>
    <name evidence="2" type="ORF">EG327_006859</name>
</gene>
<dbReference type="Proteomes" id="UP000490939">
    <property type="component" value="Unassembled WGS sequence"/>
</dbReference>
<protein>
    <submittedName>
        <fullName evidence="2">Uncharacterized protein</fullName>
    </submittedName>
</protein>
<dbReference type="AlphaFoldDB" id="A0A8H3Z1N3"/>
<evidence type="ECO:0000313" key="3">
    <source>
        <dbReference type="Proteomes" id="UP000490939"/>
    </source>
</evidence>
<organism evidence="2 3">
    <name type="scientific">Venturia inaequalis</name>
    <name type="common">Apple scab fungus</name>
    <dbReference type="NCBI Taxonomy" id="5025"/>
    <lineage>
        <taxon>Eukaryota</taxon>
        <taxon>Fungi</taxon>
        <taxon>Dikarya</taxon>
        <taxon>Ascomycota</taxon>
        <taxon>Pezizomycotina</taxon>
        <taxon>Dothideomycetes</taxon>
        <taxon>Pleosporomycetidae</taxon>
        <taxon>Venturiales</taxon>
        <taxon>Venturiaceae</taxon>
        <taxon>Venturia</taxon>
    </lineage>
</organism>
<reference evidence="2 3" key="1">
    <citation type="submission" date="2019-07" db="EMBL/GenBank/DDBJ databases">
        <title>Venturia inaequalis Genome Resource.</title>
        <authorList>
            <person name="Lichtner F.J."/>
        </authorList>
    </citation>
    <scope>NUCLEOTIDE SEQUENCE [LARGE SCALE GENOMIC DNA]</scope>
    <source>
        <strain evidence="2 3">DMI_063113</strain>
    </source>
</reference>
<feature type="region of interest" description="Disordered" evidence="1">
    <location>
        <begin position="35"/>
        <end position="67"/>
    </location>
</feature>
<sequence>MWAWGEERKRQFGSNNSGLDFLDTMDEYREELRAAKADRHEHREEVRAAKADRHEHREELRAAKADRQRLETDYQALEDRTTTLEKSTRPTILHTQLTRTDILLKYNDPDTKFDT</sequence>
<feature type="region of interest" description="Disordered" evidence="1">
    <location>
        <begin position="1"/>
        <end position="20"/>
    </location>
</feature>
<feature type="compositionally biased region" description="Basic and acidic residues" evidence="1">
    <location>
        <begin position="1"/>
        <end position="10"/>
    </location>
</feature>
<dbReference type="EMBL" id="WNWR01000401">
    <property type="protein sequence ID" value="KAE9979913.1"/>
    <property type="molecule type" value="Genomic_DNA"/>
</dbReference>
<evidence type="ECO:0000313" key="2">
    <source>
        <dbReference type="EMBL" id="KAE9979913.1"/>
    </source>
</evidence>
<proteinExistence type="predicted"/>